<organism evidence="1 2">
    <name type="scientific">Periconia digitata</name>
    <dbReference type="NCBI Taxonomy" id="1303443"/>
    <lineage>
        <taxon>Eukaryota</taxon>
        <taxon>Fungi</taxon>
        <taxon>Dikarya</taxon>
        <taxon>Ascomycota</taxon>
        <taxon>Pezizomycotina</taxon>
        <taxon>Dothideomycetes</taxon>
        <taxon>Pleosporomycetidae</taxon>
        <taxon>Pleosporales</taxon>
        <taxon>Massarineae</taxon>
        <taxon>Periconiaceae</taxon>
        <taxon>Periconia</taxon>
    </lineage>
</organism>
<reference evidence="1" key="1">
    <citation type="submission" date="2023-01" db="EMBL/GenBank/DDBJ databases">
        <authorList>
            <person name="Van Ghelder C."/>
            <person name="Rancurel C."/>
        </authorList>
    </citation>
    <scope>NUCLEOTIDE SEQUENCE</scope>
    <source>
        <strain evidence="1">CNCM I-4278</strain>
    </source>
</reference>
<name>A0A9W4XU51_9PLEO</name>
<evidence type="ECO:0000313" key="2">
    <source>
        <dbReference type="Proteomes" id="UP001152607"/>
    </source>
</evidence>
<accession>A0A9W4XU51</accession>
<dbReference type="Proteomes" id="UP001152607">
    <property type="component" value="Unassembled WGS sequence"/>
</dbReference>
<gene>
    <name evidence="1" type="ORF">PDIGIT_LOCUS13945</name>
</gene>
<protein>
    <submittedName>
        <fullName evidence="1">Uncharacterized protein</fullName>
    </submittedName>
</protein>
<dbReference type="EMBL" id="CAOQHR010000011">
    <property type="protein sequence ID" value="CAI6340760.1"/>
    <property type="molecule type" value="Genomic_DNA"/>
</dbReference>
<sequence>MPAASQPRLGRIKRTIQSPTDISIHCSTAHPNKTPLSSSLWPRFHNIHITAPPRWRNKLHIPVAHLVPICPSLVFLAPVKPGVSRHPF</sequence>
<dbReference type="AlphaFoldDB" id="A0A9W4XU51"/>
<comment type="caution">
    <text evidence="1">The sequence shown here is derived from an EMBL/GenBank/DDBJ whole genome shotgun (WGS) entry which is preliminary data.</text>
</comment>
<keyword evidence="2" id="KW-1185">Reference proteome</keyword>
<evidence type="ECO:0000313" key="1">
    <source>
        <dbReference type="EMBL" id="CAI6340760.1"/>
    </source>
</evidence>
<proteinExistence type="predicted"/>